<dbReference type="PANTHER" id="PTHR13812">
    <property type="entry name" value="KETIMINE REDUCTASE MU-CRYSTALLIN"/>
    <property type="match status" value="1"/>
</dbReference>
<comment type="caution">
    <text evidence="2">The sequence shown here is derived from an EMBL/GenBank/DDBJ whole genome shotgun (WGS) entry which is preliminary data.</text>
</comment>
<protein>
    <submittedName>
        <fullName evidence="2">Ornithine cyclodeaminase family protein</fullName>
    </submittedName>
</protein>
<keyword evidence="3" id="KW-1185">Reference proteome</keyword>
<dbReference type="InterPro" id="IPR003462">
    <property type="entry name" value="ODC_Mu_crystall"/>
</dbReference>
<evidence type="ECO:0000256" key="1">
    <source>
        <dbReference type="ARBA" id="ARBA00008903"/>
    </source>
</evidence>
<accession>A0A853FT02</accession>
<name>A0A853FT02_9BURK</name>
<comment type="similarity">
    <text evidence="1">Belongs to the ornithine cyclodeaminase/mu-crystallin family.</text>
</comment>
<evidence type="ECO:0000313" key="2">
    <source>
        <dbReference type="EMBL" id="NYT48995.1"/>
    </source>
</evidence>
<dbReference type="GO" id="GO:0005737">
    <property type="term" value="C:cytoplasm"/>
    <property type="evidence" value="ECO:0007669"/>
    <property type="project" value="TreeGrafter"/>
</dbReference>
<proteinExistence type="inferred from homology"/>
<dbReference type="Gene3D" id="3.30.1780.10">
    <property type="entry name" value="ornithine cyclodeaminase, domain 1"/>
    <property type="match status" value="1"/>
</dbReference>
<dbReference type="Gene3D" id="3.40.50.720">
    <property type="entry name" value="NAD(P)-binding Rossmann-like Domain"/>
    <property type="match status" value="1"/>
</dbReference>
<dbReference type="Pfam" id="PF02423">
    <property type="entry name" value="OCD_Mu_crystall"/>
    <property type="match status" value="1"/>
</dbReference>
<reference evidence="2 3" key="1">
    <citation type="submission" date="2020-07" db="EMBL/GenBank/DDBJ databases">
        <title>Taxonomic revisions and descriptions of new bacterial species based on genomic comparisons in the high-G+C-content subgroup of the family Alcaligenaceae.</title>
        <authorList>
            <person name="Szabo A."/>
            <person name="Felfoldi T."/>
        </authorList>
    </citation>
    <scope>NUCLEOTIDE SEQUENCE [LARGE SCALE GENOMIC DNA]</scope>
    <source>
        <strain evidence="2 3">LMG 24012</strain>
    </source>
</reference>
<dbReference type="RefSeq" id="WP_180154290.1">
    <property type="nucleotide sequence ID" value="NZ_JACCEM010000003.1"/>
</dbReference>
<dbReference type="PIRSF" id="PIRSF001439">
    <property type="entry name" value="CryM"/>
    <property type="match status" value="1"/>
</dbReference>
<dbReference type="GO" id="GO:0016491">
    <property type="term" value="F:oxidoreductase activity"/>
    <property type="evidence" value="ECO:0007669"/>
    <property type="project" value="UniProtKB-ARBA"/>
</dbReference>
<gene>
    <name evidence="2" type="ORF">H0A72_06685</name>
</gene>
<dbReference type="AlphaFoldDB" id="A0A853FT02"/>
<dbReference type="FunFam" id="3.40.50.720:FF:000311">
    <property type="entry name" value="Ornithine cyclodeaminase"/>
    <property type="match status" value="1"/>
</dbReference>
<dbReference type="PANTHER" id="PTHR13812:SF19">
    <property type="entry name" value="KETIMINE REDUCTASE MU-CRYSTALLIN"/>
    <property type="match status" value="1"/>
</dbReference>
<dbReference type="EMBL" id="JACCEM010000003">
    <property type="protein sequence ID" value="NYT48995.1"/>
    <property type="molecule type" value="Genomic_DNA"/>
</dbReference>
<dbReference type="InterPro" id="IPR036291">
    <property type="entry name" value="NAD(P)-bd_dom_sf"/>
</dbReference>
<evidence type="ECO:0000313" key="3">
    <source>
        <dbReference type="Proteomes" id="UP000559809"/>
    </source>
</evidence>
<sequence length="334" mass="35288">MSLQVYTATAEQVYGGLSLRDGIQLMRRAFLALADGKIDQPLRTIVKSPLSTGYLGLMPACVDDPGIYPTPVYGVKVGTLFPGNPALGKDPHQGCVMLMSGETGETLAVVDASSVTALRTAAVSGLAADLLARPDARVLTLFGAGHQAEWQLRAMAAVRPLEAVHVVSRHPDSARRFIERMQPEFPFALAAAADARSAVAQSDLVLTATNSAAPVLQRSWIRAGTHIVAMGSSTPSHCEIDADTMADARLFVDRAESTRNESGEYLGALRAGRIDAGKPLTELGAVLKGTEPGRRDAAEITLFKSLGLALEDVVVAAALRRLFDESGQGVCVEL</sequence>
<dbReference type="SUPFAM" id="SSF51735">
    <property type="entry name" value="NAD(P)-binding Rossmann-fold domains"/>
    <property type="match status" value="1"/>
</dbReference>
<dbReference type="GO" id="GO:0019752">
    <property type="term" value="P:carboxylic acid metabolic process"/>
    <property type="evidence" value="ECO:0007669"/>
    <property type="project" value="UniProtKB-ARBA"/>
</dbReference>
<dbReference type="Proteomes" id="UP000559809">
    <property type="component" value="Unassembled WGS sequence"/>
</dbReference>
<dbReference type="InterPro" id="IPR023401">
    <property type="entry name" value="ODC_N"/>
</dbReference>
<organism evidence="2 3">
    <name type="scientific">Parapusillimonas granuli</name>
    <dbReference type="NCBI Taxonomy" id="380911"/>
    <lineage>
        <taxon>Bacteria</taxon>
        <taxon>Pseudomonadati</taxon>
        <taxon>Pseudomonadota</taxon>
        <taxon>Betaproteobacteria</taxon>
        <taxon>Burkholderiales</taxon>
        <taxon>Alcaligenaceae</taxon>
        <taxon>Parapusillimonas</taxon>
    </lineage>
</organism>